<dbReference type="InterPro" id="IPR023397">
    <property type="entry name" value="SAM-dep_MeTrfase_MraW_recog"/>
</dbReference>
<dbReference type="OrthoDB" id="9806637at2"/>
<keyword evidence="5 6" id="KW-0949">S-adenosyl-L-methionine</keyword>
<dbReference type="PIRSF" id="PIRSF004486">
    <property type="entry name" value="MraW"/>
    <property type="match status" value="1"/>
</dbReference>
<reference evidence="7 8" key="1">
    <citation type="submission" date="2013-07" db="EMBL/GenBank/DDBJ databases">
        <authorList>
            <person name="Weinstock G."/>
            <person name="Sodergren E."/>
            <person name="Wylie T."/>
            <person name="Fulton L."/>
            <person name="Fulton R."/>
            <person name="Fronick C."/>
            <person name="O'Laughlin M."/>
            <person name="Godfrey J."/>
            <person name="Miner T."/>
            <person name="Herter B."/>
            <person name="Appelbaum E."/>
            <person name="Cordes M."/>
            <person name="Lek S."/>
            <person name="Wollam A."/>
            <person name="Pepin K.H."/>
            <person name="Palsikar V.B."/>
            <person name="Mitreva M."/>
            <person name="Wilson R.K."/>
        </authorList>
    </citation>
    <scope>NUCLEOTIDE SEQUENCE [LARGE SCALE GENOMIC DNA]</scope>
    <source>
        <strain evidence="7 8">ATCC 27760</strain>
    </source>
</reference>
<dbReference type="RefSeq" id="WP_021682581.1">
    <property type="nucleotide sequence ID" value="NZ_KI260426.1"/>
</dbReference>
<keyword evidence="8" id="KW-1185">Reference proteome</keyword>
<evidence type="ECO:0000256" key="6">
    <source>
        <dbReference type="HAMAP-Rule" id="MF_01007"/>
    </source>
</evidence>
<sequence length="308" mass="34195">MDFVHIPVLLHEVLEELAIRPDGIYVDGTVGGAGHSTEIAKRLTAGGKLIGFDRDPDAVEVATQRLAPYPATVVHHNYDEMAEVLTEMGEVPVDGVLLDLGVSSHQLDEESRGFSYHHDAPLDMRMSQTGMTAEDLVNTASEEELSRILYTYGEESFARSIARNIVRARAEQPIHTTLELAELIKSGVPQKVRRMKNPCKKSFQAIRIAVNGEFEHLENGLKAAFSVLKPGGRLAVITFHSLEDRMVKRQFAQWCQGCICPPDFPQCVCGRTPEAKLVSRKPIAPSAEEVEQNSRSRSAKLRILERSR</sequence>
<dbReference type="PATRIC" id="fig|411473.3.peg.922"/>
<feature type="binding site" evidence="6">
    <location>
        <position position="106"/>
    </location>
    <ligand>
        <name>S-adenosyl-L-methionine</name>
        <dbReference type="ChEBI" id="CHEBI:59789"/>
    </ligand>
</feature>
<keyword evidence="6" id="KW-0963">Cytoplasm</keyword>
<dbReference type="SUPFAM" id="SSF81799">
    <property type="entry name" value="Putative methyltransferase TM0872, insert domain"/>
    <property type="match status" value="1"/>
</dbReference>
<dbReference type="HOGENOM" id="CLU_038422_2_0_9"/>
<dbReference type="GO" id="GO:0070475">
    <property type="term" value="P:rRNA base methylation"/>
    <property type="evidence" value="ECO:0007669"/>
    <property type="project" value="UniProtKB-UniRule"/>
</dbReference>
<proteinExistence type="inferred from homology"/>
<gene>
    <name evidence="6" type="primary">rsmH</name>
    <name evidence="7" type="ORF">RUMCAL_01120</name>
</gene>
<dbReference type="InterPro" id="IPR002903">
    <property type="entry name" value="RsmH"/>
</dbReference>
<dbReference type="Gene3D" id="3.40.50.150">
    <property type="entry name" value="Vaccinia Virus protein VP39"/>
    <property type="match status" value="1"/>
</dbReference>
<dbReference type="AlphaFoldDB" id="U2KWQ9"/>
<dbReference type="EMBL" id="AWVF01000131">
    <property type="protein sequence ID" value="ERJ96515.1"/>
    <property type="molecule type" value="Genomic_DNA"/>
</dbReference>
<keyword evidence="4 6" id="KW-0808">Transferase</keyword>
<evidence type="ECO:0000256" key="4">
    <source>
        <dbReference type="ARBA" id="ARBA00022679"/>
    </source>
</evidence>
<evidence type="ECO:0000256" key="2">
    <source>
        <dbReference type="ARBA" id="ARBA00022552"/>
    </source>
</evidence>
<feature type="binding site" evidence="6">
    <location>
        <begin position="33"/>
        <end position="35"/>
    </location>
    <ligand>
        <name>S-adenosyl-L-methionine</name>
        <dbReference type="ChEBI" id="CHEBI:59789"/>
    </ligand>
</feature>
<dbReference type="Pfam" id="PF01795">
    <property type="entry name" value="Methyltransf_5"/>
    <property type="match status" value="1"/>
</dbReference>
<organism evidence="7 8">
    <name type="scientific">Ruminococcus callidus ATCC 27760</name>
    <dbReference type="NCBI Taxonomy" id="411473"/>
    <lineage>
        <taxon>Bacteria</taxon>
        <taxon>Bacillati</taxon>
        <taxon>Bacillota</taxon>
        <taxon>Clostridia</taxon>
        <taxon>Eubacteriales</taxon>
        <taxon>Oscillospiraceae</taxon>
        <taxon>Ruminococcus</taxon>
    </lineage>
</organism>
<dbReference type="STRING" id="411473.RUMCAL_01120"/>
<dbReference type="HAMAP" id="MF_01007">
    <property type="entry name" value="16SrRNA_methyltr_H"/>
    <property type="match status" value="1"/>
</dbReference>
<name>U2KWQ9_9FIRM</name>
<dbReference type="InterPro" id="IPR029063">
    <property type="entry name" value="SAM-dependent_MTases_sf"/>
</dbReference>
<comment type="caution">
    <text evidence="7">The sequence shown here is derived from an EMBL/GenBank/DDBJ whole genome shotgun (WGS) entry which is preliminary data.</text>
</comment>
<dbReference type="Gene3D" id="1.10.150.170">
    <property type="entry name" value="Putative methyltransferase TM0872, insert domain"/>
    <property type="match status" value="1"/>
</dbReference>
<dbReference type="EC" id="2.1.1.199" evidence="6"/>
<dbReference type="SUPFAM" id="SSF53335">
    <property type="entry name" value="S-adenosyl-L-methionine-dependent methyltransferases"/>
    <property type="match status" value="1"/>
</dbReference>
<dbReference type="GO" id="GO:0071424">
    <property type="term" value="F:rRNA (cytosine-N4-)-methyltransferase activity"/>
    <property type="evidence" value="ECO:0007669"/>
    <property type="project" value="UniProtKB-UniRule"/>
</dbReference>
<evidence type="ECO:0000256" key="3">
    <source>
        <dbReference type="ARBA" id="ARBA00022603"/>
    </source>
</evidence>
<dbReference type="PANTHER" id="PTHR11265">
    <property type="entry name" value="S-ADENOSYL-METHYLTRANSFERASE MRAW"/>
    <property type="match status" value="1"/>
</dbReference>
<dbReference type="GO" id="GO:0005737">
    <property type="term" value="C:cytoplasm"/>
    <property type="evidence" value="ECO:0007669"/>
    <property type="project" value="UniProtKB-SubCell"/>
</dbReference>
<evidence type="ECO:0000313" key="8">
    <source>
        <dbReference type="Proteomes" id="UP000016662"/>
    </source>
</evidence>
<feature type="binding site" evidence="6">
    <location>
        <position position="99"/>
    </location>
    <ligand>
        <name>S-adenosyl-L-methionine</name>
        <dbReference type="ChEBI" id="CHEBI:59789"/>
    </ligand>
</feature>
<feature type="binding site" evidence="6">
    <location>
        <position position="78"/>
    </location>
    <ligand>
        <name>S-adenosyl-L-methionine</name>
        <dbReference type="ChEBI" id="CHEBI:59789"/>
    </ligand>
</feature>
<keyword evidence="3 6" id="KW-0489">Methyltransferase</keyword>
<comment type="function">
    <text evidence="6">Specifically methylates the N4 position of cytidine in position 1402 (C1402) of 16S rRNA.</text>
</comment>
<evidence type="ECO:0000313" key="7">
    <source>
        <dbReference type="EMBL" id="ERJ96515.1"/>
    </source>
</evidence>
<evidence type="ECO:0000256" key="1">
    <source>
        <dbReference type="ARBA" id="ARBA00010396"/>
    </source>
</evidence>
<comment type="similarity">
    <text evidence="1 6">Belongs to the methyltransferase superfamily. RsmH family.</text>
</comment>
<feature type="binding site" evidence="6">
    <location>
        <position position="53"/>
    </location>
    <ligand>
        <name>S-adenosyl-L-methionine</name>
        <dbReference type="ChEBI" id="CHEBI:59789"/>
    </ligand>
</feature>
<comment type="subcellular location">
    <subcellularLocation>
        <location evidence="6">Cytoplasm</location>
    </subcellularLocation>
</comment>
<dbReference type="NCBIfam" id="TIGR00006">
    <property type="entry name" value="16S rRNA (cytosine(1402)-N(4))-methyltransferase RsmH"/>
    <property type="match status" value="1"/>
</dbReference>
<dbReference type="eggNOG" id="COG0275">
    <property type="taxonomic scope" value="Bacteria"/>
</dbReference>
<keyword evidence="2 6" id="KW-0698">rRNA processing</keyword>
<dbReference type="PANTHER" id="PTHR11265:SF0">
    <property type="entry name" value="12S RRNA N4-METHYLCYTIDINE METHYLTRANSFERASE"/>
    <property type="match status" value="1"/>
</dbReference>
<dbReference type="Proteomes" id="UP000016662">
    <property type="component" value="Unassembled WGS sequence"/>
</dbReference>
<comment type="catalytic activity">
    <reaction evidence="6">
        <text>cytidine(1402) in 16S rRNA + S-adenosyl-L-methionine = N(4)-methylcytidine(1402) in 16S rRNA + S-adenosyl-L-homocysteine + H(+)</text>
        <dbReference type="Rhea" id="RHEA:42928"/>
        <dbReference type="Rhea" id="RHEA-COMP:10286"/>
        <dbReference type="Rhea" id="RHEA-COMP:10287"/>
        <dbReference type="ChEBI" id="CHEBI:15378"/>
        <dbReference type="ChEBI" id="CHEBI:57856"/>
        <dbReference type="ChEBI" id="CHEBI:59789"/>
        <dbReference type="ChEBI" id="CHEBI:74506"/>
        <dbReference type="ChEBI" id="CHEBI:82748"/>
        <dbReference type="EC" id="2.1.1.199"/>
    </reaction>
</comment>
<accession>U2KWQ9</accession>
<protein>
    <recommendedName>
        <fullName evidence="6">Ribosomal RNA small subunit methyltransferase H</fullName>
        <ecNumber evidence="6">2.1.1.199</ecNumber>
    </recommendedName>
    <alternativeName>
        <fullName evidence="6">16S rRNA m(4)C1402 methyltransferase</fullName>
    </alternativeName>
    <alternativeName>
        <fullName evidence="6">rRNA (cytosine-N(4)-)-methyltransferase RsmH</fullName>
    </alternativeName>
</protein>
<evidence type="ECO:0000256" key="5">
    <source>
        <dbReference type="ARBA" id="ARBA00022691"/>
    </source>
</evidence>